<dbReference type="AlphaFoldDB" id="A0A2V2YSL4"/>
<accession>A0A2V2YSL4</accession>
<name>A0A2V2YSL4_9BACL</name>
<evidence type="ECO:0000256" key="1">
    <source>
        <dbReference type="SAM" id="MobiDB-lite"/>
    </source>
</evidence>
<dbReference type="OrthoDB" id="2656948at2"/>
<proteinExistence type="predicted"/>
<keyword evidence="3" id="KW-1185">Reference proteome</keyword>
<dbReference type="RefSeq" id="WP_110044690.1">
    <property type="nucleotide sequence ID" value="NZ_CP054613.1"/>
</dbReference>
<dbReference type="Proteomes" id="UP000246635">
    <property type="component" value="Unassembled WGS sequence"/>
</dbReference>
<feature type="region of interest" description="Disordered" evidence="1">
    <location>
        <begin position="30"/>
        <end position="64"/>
    </location>
</feature>
<comment type="caution">
    <text evidence="2">The sequence shown here is derived from an EMBL/GenBank/DDBJ whole genome shotgun (WGS) entry which is preliminary data.</text>
</comment>
<evidence type="ECO:0000313" key="2">
    <source>
        <dbReference type="EMBL" id="PWW01198.1"/>
    </source>
</evidence>
<dbReference type="EMBL" id="QGTQ01000010">
    <property type="protein sequence ID" value="PWW01198.1"/>
    <property type="molecule type" value="Genomic_DNA"/>
</dbReference>
<protein>
    <recommendedName>
        <fullName evidence="4">Peptidase M56 BlaR1</fullName>
    </recommendedName>
</protein>
<evidence type="ECO:0008006" key="4">
    <source>
        <dbReference type="Google" id="ProtNLM"/>
    </source>
</evidence>
<gene>
    <name evidence="2" type="ORF">DFQ01_11088</name>
</gene>
<evidence type="ECO:0000313" key="3">
    <source>
        <dbReference type="Proteomes" id="UP000246635"/>
    </source>
</evidence>
<feature type="region of interest" description="Disordered" evidence="1">
    <location>
        <begin position="87"/>
        <end position="113"/>
    </location>
</feature>
<feature type="compositionally biased region" description="Polar residues" evidence="1">
    <location>
        <begin position="50"/>
        <end position="63"/>
    </location>
</feature>
<sequence length="139" mass="14640">MGFPKKPVIVGSVFVVGFIVGTLTLGGVLANPSDSSTQSTSSDKEISYPLNENGQTYGSSLDATSVEKEPDLVKAYGVDGTLGYVKSDDLNGPLPSSPEEALAQQRSKKGDREIPLYDVDGKTVIGKFVVQSPQVTDSK</sequence>
<reference evidence="2 3" key="1">
    <citation type="submission" date="2018-05" db="EMBL/GenBank/DDBJ databases">
        <title>Genomic Encyclopedia of Type Strains, Phase III (KMG-III): the genomes of soil and plant-associated and newly described type strains.</title>
        <authorList>
            <person name="Whitman W."/>
        </authorList>
    </citation>
    <scope>NUCLEOTIDE SEQUENCE [LARGE SCALE GENOMIC DNA]</scope>
    <source>
        <strain evidence="2 3">CECT 5696</strain>
    </source>
</reference>
<organism evidence="2 3">
    <name type="scientific">Paenibacillus cellulosilyticus</name>
    <dbReference type="NCBI Taxonomy" id="375489"/>
    <lineage>
        <taxon>Bacteria</taxon>
        <taxon>Bacillati</taxon>
        <taxon>Bacillota</taxon>
        <taxon>Bacilli</taxon>
        <taxon>Bacillales</taxon>
        <taxon>Paenibacillaceae</taxon>
        <taxon>Paenibacillus</taxon>
    </lineage>
</organism>